<dbReference type="AlphaFoldDB" id="A0AAJ5X691"/>
<dbReference type="EMBL" id="CP119316">
    <property type="protein sequence ID" value="WEK45347.1"/>
    <property type="molecule type" value="Genomic_DNA"/>
</dbReference>
<dbReference type="GO" id="GO:0000166">
    <property type="term" value="F:nucleotide binding"/>
    <property type="evidence" value="ECO:0007669"/>
    <property type="project" value="UniProtKB-KW"/>
</dbReference>
<sequence length="521" mass="58679">MTDIAIGEQLPADPREERIRSVVVVGGGSSGWMTAAYLVTALSRDIRVTLVESETIGIVGVGEATIPPIREFNRFLRLDERAFMQATQGSIKLGIDFHNWGRRGDRYMHQFGRAGRELDAVVQLHHWWLAGRLAPGGEDYPAFEDMFPATAMGRAERFVPPAKDADWRTGQYSYAYHFDAYLYGQYLRKVAEARGATRIEGLIAGAERDGATGHVGALVLKDGRRLEADLFVDCSGFRSILLGGEFAEPFDDWSEWLPNDSAIATTSAREPERIVPYTRAIALEVGWQWRIPLQHRIGNGHVYASAFSSDEDAERRLRATLDTPIIRDPFQLRFKAGRRRRSWVGNVVSVGLASGFLEPLESTSIHLVQASIERLVQHFPTRRMDRVLRDRFNEQTRLEWERVRDFIIAHYHLTERDDSPFWNHVRTMTVPDSLAAVLECWRERGILAVEGNHLFQLASWSAVLLGQRCLPRGVHALTDRASPTYAAAEIRKIAAEVKASVAAVPRHDEFLARYAPAPPEG</sequence>
<dbReference type="PANTHER" id="PTHR43747">
    <property type="entry name" value="FAD-BINDING PROTEIN"/>
    <property type="match status" value="1"/>
</dbReference>
<reference evidence="3" key="1">
    <citation type="submission" date="2023-03" db="EMBL/GenBank/DDBJ databases">
        <title>Andean soil-derived lignocellulolytic bacterial consortium as a source of novel taxa and putative plastic-active enzymes.</title>
        <authorList>
            <person name="Diaz-Garcia L."/>
            <person name="Chuvochina M."/>
            <person name="Feuerriegel G."/>
            <person name="Bunk B."/>
            <person name="Sproer C."/>
            <person name="Streit W.R."/>
            <person name="Rodriguez L.M."/>
            <person name="Overmann J."/>
            <person name="Jimenez D.J."/>
        </authorList>
    </citation>
    <scope>NUCLEOTIDE SEQUENCE</scope>
    <source>
        <strain evidence="3">MAG 26</strain>
    </source>
</reference>
<feature type="binding site" evidence="2">
    <location>
        <position position="361"/>
    </location>
    <ligand>
        <name>L-tryptophan</name>
        <dbReference type="ChEBI" id="CHEBI:57912"/>
    </ligand>
</feature>
<dbReference type="InterPro" id="IPR006905">
    <property type="entry name" value="Flavin_halogenase"/>
</dbReference>
<dbReference type="Gene3D" id="3.50.50.60">
    <property type="entry name" value="FAD/NAD(P)-binding domain"/>
    <property type="match status" value="1"/>
</dbReference>
<evidence type="ECO:0000313" key="3">
    <source>
        <dbReference type="EMBL" id="WEK45347.1"/>
    </source>
</evidence>
<evidence type="ECO:0000256" key="1">
    <source>
        <dbReference type="PIRSR" id="PIRSR011396-1"/>
    </source>
</evidence>
<dbReference type="GO" id="GO:0004497">
    <property type="term" value="F:monooxygenase activity"/>
    <property type="evidence" value="ECO:0007669"/>
    <property type="project" value="InterPro"/>
</dbReference>
<dbReference type="Pfam" id="PF04820">
    <property type="entry name" value="Trp_halogenase"/>
    <property type="match status" value="1"/>
</dbReference>
<keyword evidence="2" id="KW-0547">Nucleotide-binding</keyword>
<evidence type="ECO:0000313" key="4">
    <source>
        <dbReference type="Proteomes" id="UP001218362"/>
    </source>
</evidence>
<dbReference type="InterPro" id="IPR036188">
    <property type="entry name" value="FAD/NAD-bd_sf"/>
</dbReference>
<dbReference type="PIRSF" id="PIRSF011396">
    <property type="entry name" value="Trp_halogenase"/>
    <property type="match status" value="1"/>
</dbReference>
<accession>A0AAJ5X691</accession>
<feature type="binding site" evidence="2">
    <location>
        <position position="92"/>
    </location>
    <ligand>
        <name>7-chloro-L-tryptophan</name>
        <dbReference type="ChEBI" id="CHEBI:58713"/>
    </ligand>
</feature>
<keyword evidence="2" id="KW-0274">FAD</keyword>
<dbReference type="PANTHER" id="PTHR43747:SF4">
    <property type="entry name" value="FLAVIN-DEPENDENT TRYPTOPHAN HALOGENASE"/>
    <property type="match status" value="1"/>
</dbReference>
<dbReference type="InterPro" id="IPR033856">
    <property type="entry name" value="Trp_halogen"/>
</dbReference>
<feature type="active site" evidence="1">
    <location>
        <position position="92"/>
    </location>
</feature>
<dbReference type="InterPro" id="IPR050816">
    <property type="entry name" value="Flavin-dep_Halogenase_NPB"/>
</dbReference>
<feature type="binding site" evidence="2">
    <location>
        <position position="352"/>
    </location>
    <ligand>
        <name>FAD</name>
        <dbReference type="ChEBI" id="CHEBI:57692"/>
    </ligand>
</feature>
<keyword evidence="2" id="KW-0285">Flavoprotein</keyword>
<protein>
    <submittedName>
        <fullName evidence="3">Tryptophan 7-halogenase</fullName>
    </submittedName>
</protein>
<feature type="binding site" evidence="2">
    <location>
        <position position="365"/>
    </location>
    <ligand>
        <name>FAD</name>
        <dbReference type="ChEBI" id="CHEBI:57692"/>
    </ligand>
</feature>
<gene>
    <name evidence="3" type="ORF">P0Y56_09890</name>
</gene>
<organism evidence="3 4">
    <name type="scientific">Candidatus Andeanibacterium colombiense</name>
    <dbReference type="NCBI Taxonomy" id="3121345"/>
    <lineage>
        <taxon>Bacteria</taxon>
        <taxon>Pseudomonadati</taxon>
        <taxon>Pseudomonadota</taxon>
        <taxon>Alphaproteobacteria</taxon>
        <taxon>Sphingomonadales</taxon>
        <taxon>Sphingomonadaceae</taxon>
        <taxon>Candidatus Andeanibacterium</taxon>
    </lineage>
</organism>
<dbReference type="Proteomes" id="UP001218362">
    <property type="component" value="Chromosome"/>
</dbReference>
<dbReference type="SUPFAM" id="SSF51905">
    <property type="entry name" value="FAD/NAD(P)-binding domain"/>
    <property type="match status" value="1"/>
</dbReference>
<dbReference type="KEGG" id="acob:P0Y56_09890"/>
<name>A0AAJ5X691_9SPHN</name>
<evidence type="ECO:0000256" key="2">
    <source>
        <dbReference type="PIRSR" id="PIRSR011396-2"/>
    </source>
</evidence>
<proteinExistence type="predicted"/>